<keyword evidence="1" id="KW-0175">Coiled coil</keyword>
<dbReference type="OrthoDB" id="1317058at2759"/>
<protein>
    <submittedName>
        <fullName evidence="2">Uncharacterized protein</fullName>
    </submittedName>
</protein>
<gene>
    <name evidence="2" type="ORF">H5410_041510</name>
</gene>
<proteinExistence type="predicted"/>
<name>A0A9J5XUR7_SOLCO</name>
<evidence type="ECO:0000313" key="2">
    <source>
        <dbReference type="EMBL" id="KAG5590996.1"/>
    </source>
</evidence>
<keyword evidence="3" id="KW-1185">Reference proteome</keyword>
<evidence type="ECO:0000256" key="1">
    <source>
        <dbReference type="SAM" id="Coils"/>
    </source>
</evidence>
<dbReference type="AlphaFoldDB" id="A0A9J5XUR7"/>
<accession>A0A9J5XUR7</accession>
<feature type="coiled-coil region" evidence="1">
    <location>
        <begin position="21"/>
        <end position="48"/>
    </location>
</feature>
<reference evidence="2 3" key="1">
    <citation type="submission" date="2020-09" db="EMBL/GenBank/DDBJ databases">
        <title>De no assembly of potato wild relative species, Solanum commersonii.</title>
        <authorList>
            <person name="Cho K."/>
        </authorList>
    </citation>
    <scope>NUCLEOTIDE SEQUENCE [LARGE SCALE GENOMIC DNA]</scope>
    <source>
        <strain evidence="2">LZ3.2</strain>
        <tissue evidence="2">Leaf</tissue>
    </source>
</reference>
<dbReference type="Proteomes" id="UP000824120">
    <property type="component" value="Chromosome 8"/>
</dbReference>
<comment type="caution">
    <text evidence="2">The sequence shown here is derived from an EMBL/GenBank/DDBJ whole genome shotgun (WGS) entry which is preliminary data.</text>
</comment>
<organism evidence="2 3">
    <name type="scientific">Solanum commersonii</name>
    <name type="common">Commerson's wild potato</name>
    <name type="synonym">Commerson's nightshade</name>
    <dbReference type="NCBI Taxonomy" id="4109"/>
    <lineage>
        <taxon>Eukaryota</taxon>
        <taxon>Viridiplantae</taxon>
        <taxon>Streptophyta</taxon>
        <taxon>Embryophyta</taxon>
        <taxon>Tracheophyta</taxon>
        <taxon>Spermatophyta</taxon>
        <taxon>Magnoliopsida</taxon>
        <taxon>eudicotyledons</taxon>
        <taxon>Gunneridae</taxon>
        <taxon>Pentapetalae</taxon>
        <taxon>asterids</taxon>
        <taxon>lamiids</taxon>
        <taxon>Solanales</taxon>
        <taxon>Solanaceae</taxon>
        <taxon>Solanoideae</taxon>
        <taxon>Solaneae</taxon>
        <taxon>Solanum</taxon>
    </lineage>
</organism>
<sequence length="103" mass="11793">MAEVKNFLLERRKLISSPTTISDLKQEINNLKEDIHRLIEKNVTIEITLDNIESDETFMASALKEGKRKNMSWMSLEDVIPLLLGDPLKASSMLTYKLLHVGH</sequence>
<dbReference type="EMBL" id="JACXVP010000008">
    <property type="protein sequence ID" value="KAG5590996.1"/>
    <property type="molecule type" value="Genomic_DNA"/>
</dbReference>
<evidence type="ECO:0000313" key="3">
    <source>
        <dbReference type="Proteomes" id="UP000824120"/>
    </source>
</evidence>